<dbReference type="PANTHER" id="PTHR47242:SF1">
    <property type="entry name" value="TRAF-LIKE FAMILY PROTEIN"/>
    <property type="match status" value="1"/>
</dbReference>
<proteinExistence type="predicted"/>
<dbReference type="InterPro" id="IPR016024">
    <property type="entry name" value="ARM-type_fold"/>
</dbReference>
<dbReference type="EMBL" id="CM035427">
    <property type="protein sequence ID" value="KAH7306762.1"/>
    <property type="molecule type" value="Genomic_DNA"/>
</dbReference>
<evidence type="ECO:0000313" key="2">
    <source>
        <dbReference type="EMBL" id="KAH7306762.1"/>
    </source>
</evidence>
<evidence type="ECO:0000313" key="3">
    <source>
        <dbReference type="Proteomes" id="UP000825935"/>
    </source>
</evidence>
<dbReference type="SUPFAM" id="SSF48371">
    <property type="entry name" value="ARM repeat"/>
    <property type="match status" value="1"/>
</dbReference>
<dbReference type="AlphaFoldDB" id="A0A8T2S3R7"/>
<dbReference type="Proteomes" id="UP000825935">
    <property type="component" value="Chromosome 22"/>
</dbReference>
<protein>
    <submittedName>
        <fullName evidence="2">Uncharacterized protein</fullName>
    </submittedName>
</protein>
<evidence type="ECO:0000256" key="1">
    <source>
        <dbReference type="SAM" id="SignalP"/>
    </source>
</evidence>
<comment type="caution">
    <text evidence="2">The sequence shown here is derived from an EMBL/GenBank/DDBJ whole genome shotgun (WGS) entry which is preliminary data.</text>
</comment>
<keyword evidence="3" id="KW-1185">Reference proteome</keyword>
<reference evidence="2" key="1">
    <citation type="submission" date="2021-08" db="EMBL/GenBank/DDBJ databases">
        <title>WGS assembly of Ceratopteris richardii.</title>
        <authorList>
            <person name="Marchant D.B."/>
            <person name="Chen G."/>
            <person name="Jenkins J."/>
            <person name="Shu S."/>
            <person name="Leebens-Mack J."/>
            <person name="Grimwood J."/>
            <person name="Schmutz J."/>
            <person name="Soltis P."/>
            <person name="Soltis D."/>
            <person name="Chen Z.-H."/>
        </authorList>
    </citation>
    <scope>NUCLEOTIDE SEQUENCE</scope>
    <source>
        <strain evidence="2">Whitten #5841</strain>
        <tissue evidence="2">Leaf</tissue>
    </source>
</reference>
<accession>A0A8T2S3R7</accession>
<sequence length="213" mass="24189">MKNRMRRQLILMNCLILMTARVSVTRRAFRNLLARAGFHLNYGDNARLLLDPSKLQVTLREKLLMDSGAIEAFLTSLRVYLDDPVKVKRLLLLEKMSSPANNSTKKVLRVSNQLAKNNSGFQEKACLVGLILSIINIANSEHPKEMQMQATLFYGQLCQTSIFTLQTFIACKDLPVFVGFLKPDYAKNAWSWHHMLGSLSELGFCILEMHSVI</sequence>
<dbReference type="OrthoDB" id="1937776at2759"/>
<name>A0A8T2S3R7_CERRI</name>
<feature type="signal peptide" evidence="1">
    <location>
        <begin position="1"/>
        <end position="20"/>
    </location>
</feature>
<organism evidence="2 3">
    <name type="scientific">Ceratopteris richardii</name>
    <name type="common">Triangle waterfern</name>
    <dbReference type="NCBI Taxonomy" id="49495"/>
    <lineage>
        <taxon>Eukaryota</taxon>
        <taxon>Viridiplantae</taxon>
        <taxon>Streptophyta</taxon>
        <taxon>Embryophyta</taxon>
        <taxon>Tracheophyta</taxon>
        <taxon>Polypodiopsida</taxon>
        <taxon>Polypodiidae</taxon>
        <taxon>Polypodiales</taxon>
        <taxon>Pteridineae</taxon>
        <taxon>Pteridaceae</taxon>
        <taxon>Parkerioideae</taxon>
        <taxon>Ceratopteris</taxon>
    </lineage>
</organism>
<feature type="chain" id="PRO_5035888706" evidence="1">
    <location>
        <begin position="21"/>
        <end position="213"/>
    </location>
</feature>
<dbReference type="PANTHER" id="PTHR47242">
    <property type="entry name" value="TRAF-LIKE FAMILY PROTEIN"/>
    <property type="match status" value="1"/>
</dbReference>
<gene>
    <name evidence="2" type="ORF">KP509_22G028600</name>
</gene>
<keyword evidence="1" id="KW-0732">Signal</keyword>